<dbReference type="Pfam" id="PF01022">
    <property type="entry name" value="HTH_5"/>
    <property type="match status" value="1"/>
</dbReference>
<sequence>MKEKDIVKIFKALSDNNRIKILYLLKEQKSTFGDIENNLQLRQSTISHHIKTLREVGLIVEEKQGRNKSYLINKSQVKIIYDYFNNLVK</sequence>
<evidence type="ECO:0000313" key="6">
    <source>
        <dbReference type="Proteomes" id="UP000749471"/>
    </source>
</evidence>
<comment type="caution">
    <text evidence="5">The sequence shown here is derived from an EMBL/GenBank/DDBJ whole genome shotgun (WGS) entry which is preliminary data.</text>
</comment>
<gene>
    <name evidence="5" type="ORF">KQI42_17325</name>
</gene>
<keyword evidence="1" id="KW-0805">Transcription regulation</keyword>
<dbReference type="InterPro" id="IPR051081">
    <property type="entry name" value="HTH_MetalResp_TranReg"/>
</dbReference>
<dbReference type="SMART" id="SM00418">
    <property type="entry name" value="HTH_ARSR"/>
    <property type="match status" value="1"/>
</dbReference>
<evidence type="ECO:0000256" key="2">
    <source>
        <dbReference type="ARBA" id="ARBA00023125"/>
    </source>
</evidence>
<evidence type="ECO:0000259" key="4">
    <source>
        <dbReference type="PROSITE" id="PS50987"/>
    </source>
</evidence>
<dbReference type="RefSeq" id="WP_216521603.1">
    <property type="nucleotide sequence ID" value="NZ_JAHLPM010000019.1"/>
</dbReference>
<dbReference type="InterPro" id="IPR001845">
    <property type="entry name" value="HTH_ArsR_DNA-bd_dom"/>
</dbReference>
<evidence type="ECO:0000256" key="3">
    <source>
        <dbReference type="ARBA" id="ARBA00023163"/>
    </source>
</evidence>
<keyword evidence="2" id="KW-0238">DNA-binding</keyword>
<organism evidence="5 6">
    <name type="scientific">Tissierella simiarum</name>
    <dbReference type="NCBI Taxonomy" id="2841534"/>
    <lineage>
        <taxon>Bacteria</taxon>
        <taxon>Bacillati</taxon>
        <taxon>Bacillota</taxon>
        <taxon>Tissierellia</taxon>
        <taxon>Tissierellales</taxon>
        <taxon>Tissierellaceae</taxon>
        <taxon>Tissierella</taxon>
    </lineage>
</organism>
<dbReference type="PANTHER" id="PTHR33154">
    <property type="entry name" value="TRANSCRIPTIONAL REGULATOR, ARSR FAMILY"/>
    <property type="match status" value="1"/>
</dbReference>
<reference evidence="5 6" key="1">
    <citation type="submission" date="2021-06" db="EMBL/GenBank/DDBJ databases">
        <authorList>
            <person name="Sun Q."/>
            <person name="Li D."/>
        </authorList>
    </citation>
    <scope>NUCLEOTIDE SEQUENCE [LARGE SCALE GENOMIC DNA]</scope>
    <source>
        <strain evidence="5 6">MSJ-40</strain>
    </source>
</reference>
<dbReference type="PANTHER" id="PTHR33154:SF33">
    <property type="entry name" value="TRANSCRIPTIONAL REPRESSOR SDPR"/>
    <property type="match status" value="1"/>
</dbReference>
<evidence type="ECO:0000313" key="5">
    <source>
        <dbReference type="EMBL" id="MBU5439780.1"/>
    </source>
</evidence>
<keyword evidence="3" id="KW-0804">Transcription</keyword>
<dbReference type="InterPro" id="IPR011991">
    <property type="entry name" value="ArsR-like_HTH"/>
</dbReference>
<dbReference type="EMBL" id="JAHLPM010000019">
    <property type="protein sequence ID" value="MBU5439780.1"/>
    <property type="molecule type" value="Genomic_DNA"/>
</dbReference>
<dbReference type="PROSITE" id="PS50987">
    <property type="entry name" value="HTH_ARSR_2"/>
    <property type="match status" value="1"/>
</dbReference>
<evidence type="ECO:0000256" key="1">
    <source>
        <dbReference type="ARBA" id="ARBA00023015"/>
    </source>
</evidence>
<accession>A0ABS6EBG7</accession>
<dbReference type="NCBIfam" id="NF033788">
    <property type="entry name" value="HTH_metalloreg"/>
    <property type="match status" value="1"/>
</dbReference>
<keyword evidence="6" id="KW-1185">Reference proteome</keyword>
<protein>
    <submittedName>
        <fullName evidence="5">Metalloregulator ArsR/SmtB family transcription factor</fullName>
    </submittedName>
</protein>
<dbReference type="Proteomes" id="UP000749471">
    <property type="component" value="Unassembled WGS sequence"/>
</dbReference>
<proteinExistence type="predicted"/>
<dbReference type="CDD" id="cd00090">
    <property type="entry name" value="HTH_ARSR"/>
    <property type="match status" value="1"/>
</dbReference>
<feature type="domain" description="HTH arsR-type" evidence="4">
    <location>
        <begin position="1"/>
        <end position="89"/>
    </location>
</feature>
<name>A0ABS6EBG7_9FIRM</name>